<evidence type="ECO:0000313" key="5">
    <source>
        <dbReference type="Proteomes" id="UP000189681"/>
    </source>
</evidence>
<dbReference type="CDD" id="cd04301">
    <property type="entry name" value="NAT_SF"/>
    <property type="match status" value="1"/>
</dbReference>
<dbReference type="AlphaFoldDB" id="A0A1V4ARZ7"/>
<keyword evidence="2" id="KW-0012">Acyltransferase</keyword>
<feature type="domain" description="N-acetyltransferase" evidence="3">
    <location>
        <begin position="3"/>
        <end position="155"/>
    </location>
</feature>
<sequence length="285" mass="31340">MNIQLRQGTIEDAKTCGTLCYAAFKAIADQHNFPPDFPSPDITTALLSEFLAHPNIYGVVAELDRQVVGSNFVDERSTIAGIGPITVDPVVQNRGIGRELMHHILERVAKQRFPGYRLVQANYHNRSLSLYTKLGFIAREPLSTMQGPPLSVQIPGYTVRPATADDLNVCNQLCLRVHGHDRSGEILDELKQGTVTVVEHGNRITGYTTAIAFFGHAVGETNEDLKALIAAAPEFPGPGFLLPTRNGELLRWCLQYGLRVVQPMMLMSVGLYNKPSGAFLPSILY</sequence>
<name>A0A1V4ARZ7_9BACT</name>
<evidence type="ECO:0000256" key="2">
    <source>
        <dbReference type="ARBA" id="ARBA00023315"/>
    </source>
</evidence>
<dbReference type="GO" id="GO:0016747">
    <property type="term" value="F:acyltransferase activity, transferring groups other than amino-acyl groups"/>
    <property type="evidence" value="ECO:0007669"/>
    <property type="project" value="InterPro"/>
</dbReference>
<reference evidence="4 5" key="1">
    <citation type="journal article" date="2017" name="Water Res.">
        <title>Discovery and metagenomic analysis of an anammox bacterial enrichment related to Candidatus "Brocadia caroliniensis" in a full-scale glycerol-fed nitritation-denitritation separate centrate treatment process.</title>
        <authorList>
            <person name="Park H."/>
            <person name="Brotto A.C."/>
            <person name="van Loosdrecht M.C."/>
            <person name="Chandran K."/>
        </authorList>
    </citation>
    <scope>NUCLEOTIDE SEQUENCE [LARGE SCALE GENOMIC DNA]</scope>
    <source>
        <strain evidence="4">26THWARD</strain>
    </source>
</reference>
<evidence type="ECO:0000259" key="3">
    <source>
        <dbReference type="PROSITE" id="PS51186"/>
    </source>
</evidence>
<dbReference type="PROSITE" id="PS51186">
    <property type="entry name" value="GNAT"/>
    <property type="match status" value="1"/>
</dbReference>
<comment type="caution">
    <text evidence="4">The sequence shown here is derived from an EMBL/GenBank/DDBJ whole genome shotgun (WGS) entry which is preliminary data.</text>
</comment>
<organism evidence="4 5">
    <name type="scientific">Candidatus Brocadia carolinensis</name>
    <dbReference type="NCBI Taxonomy" id="1004156"/>
    <lineage>
        <taxon>Bacteria</taxon>
        <taxon>Pseudomonadati</taxon>
        <taxon>Planctomycetota</taxon>
        <taxon>Candidatus Brocadiia</taxon>
        <taxon>Candidatus Brocadiales</taxon>
        <taxon>Candidatus Brocadiaceae</taxon>
        <taxon>Candidatus Brocadia</taxon>
    </lineage>
</organism>
<dbReference type="InterPro" id="IPR000182">
    <property type="entry name" value="GNAT_dom"/>
</dbReference>
<accession>A0A1V4ARZ7</accession>
<dbReference type="Gene3D" id="3.40.630.30">
    <property type="match status" value="1"/>
</dbReference>
<dbReference type="Proteomes" id="UP000189681">
    <property type="component" value="Unassembled WGS sequence"/>
</dbReference>
<evidence type="ECO:0000313" key="4">
    <source>
        <dbReference type="EMBL" id="OOP55899.1"/>
    </source>
</evidence>
<dbReference type="STRING" id="1004156.AYP45_12075"/>
<gene>
    <name evidence="4" type="ORF">AYP45_12075</name>
</gene>
<dbReference type="InterPro" id="IPR050832">
    <property type="entry name" value="Bact_Acetyltransf"/>
</dbReference>
<dbReference type="InterPro" id="IPR016181">
    <property type="entry name" value="Acyl_CoA_acyltransferase"/>
</dbReference>
<dbReference type="EMBL" id="AYTS01000108">
    <property type="protein sequence ID" value="OOP55899.1"/>
    <property type="molecule type" value="Genomic_DNA"/>
</dbReference>
<protein>
    <submittedName>
        <fullName evidence="4">GNAT family N-acetyltransferase</fullName>
    </submittedName>
</protein>
<proteinExistence type="predicted"/>
<dbReference type="SUPFAM" id="SSF55729">
    <property type="entry name" value="Acyl-CoA N-acyltransferases (Nat)"/>
    <property type="match status" value="2"/>
</dbReference>
<dbReference type="Pfam" id="PF00583">
    <property type="entry name" value="Acetyltransf_1"/>
    <property type="match status" value="1"/>
</dbReference>
<keyword evidence="1 4" id="KW-0808">Transferase</keyword>
<evidence type="ECO:0000256" key="1">
    <source>
        <dbReference type="ARBA" id="ARBA00022679"/>
    </source>
</evidence>
<dbReference type="PANTHER" id="PTHR43877">
    <property type="entry name" value="AMINOALKYLPHOSPHONATE N-ACETYLTRANSFERASE-RELATED-RELATED"/>
    <property type="match status" value="1"/>
</dbReference>